<proteinExistence type="predicted"/>
<dbReference type="PANTHER" id="PTHR44086:SF10">
    <property type="entry name" value="THIOSULFATE SULFURTRANSFERASE_RHODANESE-LIKE DOMAIN-CONTAINING PROTEIN 3"/>
    <property type="match status" value="1"/>
</dbReference>
<dbReference type="Pfam" id="PF00581">
    <property type="entry name" value="Rhodanese"/>
    <property type="match status" value="3"/>
</dbReference>
<keyword evidence="3" id="KW-1185">Reference proteome</keyword>
<dbReference type="SMART" id="SM00450">
    <property type="entry name" value="RHOD"/>
    <property type="match status" value="3"/>
</dbReference>
<dbReference type="Proteomes" id="UP001501588">
    <property type="component" value="Unassembled WGS sequence"/>
</dbReference>
<feature type="domain" description="Rhodanese" evidence="1">
    <location>
        <begin position="139"/>
        <end position="230"/>
    </location>
</feature>
<evidence type="ECO:0000259" key="1">
    <source>
        <dbReference type="PROSITE" id="PS50206"/>
    </source>
</evidence>
<dbReference type="PANTHER" id="PTHR44086">
    <property type="entry name" value="THIOSULFATE SULFURTRANSFERASE RDL2, MITOCHONDRIAL-RELATED"/>
    <property type="match status" value="1"/>
</dbReference>
<evidence type="ECO:0000313" key="2">
    <source>
        <dbReference type="EMBL" id="GAA0601560.1"/>
    </source>
</evidence>
<reference evidence="2 3" key="1">
    <citation type="journal article" date="2019" name="Int. J. Syst. Evol. Microbiol.">
        <title>The Global Catalogue of Microorganisms (GCM) 10K type strain sequencing project: providing services to taxonomists for standard genome sequencing and annotation.</title>
        <authorList>
            <consortium name="The Broad Institute Genomics Platform"/>
            <consortium name="The Broad Institute Genome Sequencing Center for Infectious Disease"/>
            <person name="Wu L."/>
            <person name="Ma J."/>
        </authorList>
    </citation>
    <scope>NUCLEOTIDE SEQUENCE [LARGE SCALE GENOMIC DNA]</scope>
    <source>
        <strain evidence="2 3">JCM 9933</strain>
    </source>
</reference>
<comment type="caution">
    <text evidence="2">The sequence shown here is derived from an EMBL/GenBank/DDBJ whole genome shotgun (WGS) entry which is preliminary data.</text>
</comment>
<protein>
    <submittedName>
        <fullName evidence="2">Rhodanese homology domain-containing protein</fullName>
    </submittedName>
</protein>
<sequence length="533" mass="56987">MRRIDAPTLKGWIGDGRELAILDAREEGEFGRSHLFWANPCPLSRAEVRARAVLPRRPVRVCCVDGGEGGLAERLAAHLEGVGCSDVSVLDGGTPAWNAAGYVLFSGVNVPSKAFGEWVEHEYGTPSVDPAELDAMMRSGADMVVLDSRPMDEFRRMSIPSATNVPGGELVYRIGALAPRPETTLVVNCAGRTRSIMGAESLRSAGVPNRVVALRNGTMGWELAGFRCARGGTASFPPGVPDGAALARERAAGFAAARGVREVADATALRGLLTDRERTAYLLDVRDPAEYAAGRLPGSRTAPGGQLVQATDRWIAVRGARVVLVDDDGVRARMAGGWLREMGGGWEVHAYTARPEDLTERGPPRPAECPEAAAVPAVAIAPAELSALLASGGAEVVQLSRSLGFREAHIPGARWGVRTRLAALAPFNAEGRPLVIAADDEWVARLAVPELRGLTMAPVRVLEGGMAAWRAAGLPLRADRHMPTDSECVDAYLRPYDRNEGVEEAMREYLCWEVDLVREVARDGDARFGGARV</sequence>
<feature type="domain" description="Rhodanese" evidence="1">
    <location>
        <begin position="15"/>
        <end position="106"/>
    </location>
</feature>
<dbReference type="PROSITE" id="PS50206">
    <property type="entry name" value="RHODANESE_3"/>
    <property type="match status" value="3"/>
</dbReference>
<name>A0ABN1G085_9PROT</name>
<accession>A0ABN1G085</accession>
<evidence type="ECO:0000313" key="3">
    <source>
        <dbReference type="Proteomes" id="UP001501588"/>
    </source>
</evidence>
<organism evidence="2 3">
    <name type="scientific">Craurococcus roseus</name>
    <dbReference type="NCBI Taxonomy" id="77585"/>
    <lineage>
        <taxon>Bacteria</taxon>
        <taxon>Pseudomonadati</taxon>
        <taxon>Pseudomonadota</taxon>
        <taxon>Alphaproteobacteria</taxon>
        <taxon>Acetobacterales</taxon>
        <taxon>Acetobacteraceae</taxon>
        <taxon>Craurococcus</taxon>
    </lineage>
</organism>
<dbReference type="SUPFAM" id="SSF52821">
    <property type="entry name" value="Rhodanese/Cell cycle control phosphatase"/>
    <property type="match status" value="4"/>
</dbReference>
<feature type="domain" description="Rhodanese" evidence="1">
    <location>
        <begin position="276"/>
        <end position="478"/>
    </location>
</feature>
<dbReference type="InterPro" id="IPR036873">
    <property type="entry name" value="Rhodanese-like_dom_sf"/>
</dbReference>
<gene>
    <name evidence="2" type="ORF">GCM10009416_44270</name>
</gene>
<dbReference type="EMBL" id="BAAAFZ010000078">
    <property type="protein sequence ID" value="GAA0601560.1"/>
    <property type="molecule type" value="Genomic_DNA"/>
</dbReference>
<dbReference type="InterPro" id="IPR001763">
    <property type="entry name" value="Rhodanese-like_dom"/>
</dbReference>
<dbReference type="Gene3D" id="3.40.250.10">
    <property type="entry name" value="Rhodanese-like domain"/>
    <property type="match status" value="4"/>
</dbReference>
<dbReference type="RefSeq" id="WP_343897597.1">
    <property type="nucleotide sequence ID" value="NZ_BAAAFZ010000078.1"/>
</dbReference>